<dbReference type="Gene3D" id="3.80.10.10">
    <property type="entry name" value="Ribonuclease Inhibitor"/>
    <property type="match status" value="1"/>
</dbReference>
<gene>
    <name evidence="3" type="ORF">K435DRAFT_973006</name>
</gene>
<dbReference type="AlphaFoldDB" id="A0A4S8KVC2"/>
<feature type="region of interest" description="Disordered" evidence="1">
    <location>
        <begin position="1"/>
        <end position="41"/>
    </location>
</feature>
<protein>
    <recommendedName>
        <fullName evidence="2">F-box domain-containing protein</fullName>
    </recommendedName>
</protein>
<dbReference type="Proteomes" id="UP000297245">
    <property type="component" value="Unassembled WGS sequence"/>
</dbReference>
<sequence>MAEASTSQDLIRSGQNSTWRLTSSESLTRPPYTSQEHDTEAEPLFSPINQLPNEVLSRVFEYCCPVDIGRQNPSFMRVCSHWRSVAVSAPHVWTHVKLNLVPTRRYPFLGRVPSYRIDENLPKPRLLSLHLGYSKALPLVMVHISLADDRRQQVINCLQMIIQHASRWTSLQLSFHGRWSGDESLDFETVEYLNTIQTLPLLQSFICLTRENPPHQRFSFSRIFEKVARGKLQKLVLAHFNSSGVARGFSLPSVTQLVLHFDMQSNDIFNIVRYCPGLIHLKYIINELGNRSGLGMTVNSVEGASC</sequence>
<keyword evidence="4" id="KW-1185">Reference proteome</keyword>
<organism evidence="3 4">
    <name type="scientific">Dendrothele bispora (strain CBS 962.96)</name>
    <dbReference type="NCBI Taxonomy" id="1314807"/>
    <lineage>
        <taxon>Eukaryota</taxon>
        <taxon>Fungi</taxon>
        <taxon>Dikarya</taxon>
        <taxon>Basidiomycota</taxon>
        <taxon>Agaricomycotina</taxon>
        <taxon>Agaricomycetes</taxon>
        <taxon>Agaricomycetidae</taxon>
        <taxon>Agaricales</taxon>
        <taxon>Agaricales incertae sedis</taxon>
        <taxon>Dendrothele</taxon>
    </lineage>
</organism>
<dbReference type="SUPFAM" id="SSF81383">
    <property type="entry name" value="F-box domain"/>
    <property type="match status" value="1"/>
</dbReference>
<dbReference type="PROSITE" id="PS50181">
    <property type="entry name" value="FBOX"/>
    <property type="match status" value="1"/>
</dbReference>
<evidence type="ECO:0000313" key="4">
    <source>
        <dbReference type="Proteomes" id="UP000297245"/>
    </source>
</evidence>
<dbReference type="InterPro" id="IPR036047">
    <property type="entry name" value="F-box-like_dom_sf"/>
</dbReference>
<dbReference type="Pfam" id="PF12937">
    <property type="entry name" value="F-box-like"/>
    <property type="match status" value="1"/>
</dbReference>
<evidence type="ECO:0000256" key="1">
    <source>
        <dbReference type="SAM" id="MobiDB-lite"/>
    </source>
</evidence>
<feature type="compositionally biased region" description="Polar residues" evidence="1">
    <location>
        <begin position="1"/>
        <end position="34"/>
    </location>
</feature>
<evidence type="ECO:0000259" key="2">
    <source>
        <dbReference type="PROSITE" id="PS50181"/>
    </source>
</evidence>
<accession>A0A4S8KVC2</accession>
<reference evidence="3 4" key="1">
    <citation type="journal article" date="2019" name="Nat. Ecol. Evol.">
        <title>Megaphylogeny resolves global patterns of mushroom evolution.</title>
        <authorList>
            <person name="Varga T."/>
            <person name="Krizsan K."/>
            <person name="Foldi C."/>
            <person name="Dima B."/>
            <person name="Sanchez-Garcia M."/>
            <person name="Sanchez-Ramirez S."/>
            <person name="Szollosi G.J."/>
            <person name="Szarkandi J.G."/>
            <person name="Papp V."/>
            <person name="Albert L."/>
            <person name="Andreopoulos W."/>
            <person name="Angelini C."/>
            <person name="Antonin V."/>
            <person name="Barry K.W."/>
            <person name="Bougher N.L."/>
            <person name="Buchanan P."/>
            <person name="Buyck B."/>
            <person name="Bense V."/>
            <person name="Catcheside P."/>
            <person name="Chovatia M."/>
            <person name="Cooper J."/>
            <person name="Damon W."/>
            <person name="Desjardin D."/>
            <person name="Finy P."/>
            <person name="Geml J."/>
            <person name="Haridas S."/>
            <person name="Hughes K."/>
            <person name="Justo A."/>
            <person name="Karasinski D."/>
            <person name="Kautmanova I."/>
            <person name="Kiss B."/>
            <person name="Kocsube S."/>
            <person name="Kotiranta H."/>
            <person name="LaButti K.M."/>
            <person name="Lechner B.E."/>
            <person name="Liimatainen K."/>
            <person name="Lipzen A."/>
            <person name="Lukacs Z."/>
            <person name="Mihaltcheva S."/>
            <person name="Morgado L.N."/>
            <person name="Niskanen T."/>
            <person name="Noordeloos M.E."/>
            <person name="Ohm R.A."/>
            <person name="Ortiz-Santana B."/>
            <person name="Ovrebo C."/>
            <person name="Racz N."/>
            <person name="Riley R."/>
            <person name="Savchenko A."/>
            <person name="Shiryaev A."/>
            <person name="Soop K."/>
            <person name="Spirin V."/>
            <person name="Szebenyi C."/>
            <person name="Tomsovsky M."/>
            <person name="Tulloss R.E."/>
            <person name="Uehling J."/>
            <person name="Grigoriev I.V."/>
            <person name="Vagvolgyi C."/>
            <person name="Papp T."/>
            <person name="Martin F.M."/>
            <person name="Miettinen O."/>
            <person name="Hibbett D.S."/>
            <person name="Nagy L.G."/>
        </authorList>
    </citation>
    <scope>NUCLEOTIDE SEQUENCE [LARGE SCALE GENOMIC DNA]</scope>
    <source>
        <strain evidence="3 4">CBS 962.96</strain>
    </source>
</reference>
<dbReference type="InterPro" id="IPR001810">
    <property type="entry name" value="F-box_dom"/>
</dbReference>
<feature type="domain" description="F-box" evidence="2">
    <location>
        <begin position="45"/>
        <end position="96"/>
    </location>
</feature>
<proteinExistence type="predicted"/>
<dbReference type="EMBL" id="ML179966">
    <property type="protein sequence ID" value="THU79859.1"/>
    <property type="molecule type" value="Genomic_DNA"/>
</dbReference>
<name>A0A4S8KVC2_DENBC</name>
<evidence type="ECO:0000313" key="3">
    <source>
        <dbReference type="EMBL" id="THU79859.1"/>
    </source>
</evidence>
<dbReference type="InterPro" id="IPR032675">
    <property type="entry name" value="LRR_dom_sf"/>
</dbReference>
<dbReference type="CDD" id="cd09917">
    <property type="entry name" value="F-box_SF"/>
    <property type="match status" value="1"/>
</dbReference>
<dbReference type="OrthoDB" id="3024072at2759"/>